<dbReference type="EMBL" id="CADCVC010000235">
    <property type="protein sequence ID" value="CAA9453973.1"/>
    <property type="molecule type" value="Genomic_DNA"/>
</dbReference>
<evidence type="ECO:0000313" key="2">
    <source>
        <dbReference type="EMBL" id="CAA9453973.1"/>
    </source>
</evidence>
<keyword evidence="1" id="KW-0812">Transmembrane</keyword>
<dbReference type="AlphaFoldDB" id="A0A6J4QSQ0"/>
<organism evidence="2">
    <name type="scientific">uncultured Rubrobacteraceae bacterium</name>
    <dbReference type="NCBI Taxonomy" id="349277"/>
    <lineage>
        <taxon>Bacteria</taxon>
        <taxon>Bacillati</taxon>
        <taxon>Actinomycetota</taxon>
        <taxon>Rubrobacteria</taxon>
        <taxon>Rubrobacterales</taxon>
        <taxon>Rubrobacteraceae</taxon>
        <taxon>environmental samples</taxon>
    </lineage>
</organism>
<reference evidence="2" key="1">
    <citation type="submission" date="2020-02" db="EMBL/GenBank/DDBJ databases">
        <authorList>
            <person name="Meier V. D."/>
        </authorList>
    </citation>
    <scope>NUCLEOTIDE SEQUENCE</scope>
    <source>
        <strain evidence="2">AVDCRST_MAG80</strain>
    </source>
</reference>
<keyword evidence="1" id="KW-0472">Membrane</keyword>
<feature type="transmembrane region" description="Helical" evidence="1">
    <location>
        <begin position="54"/>
        <end position="75"/>
    </location>
</feature>
<protein>
    <submittedName>
        <fullName evidence="2">Uncharacterized protein</fullName>
    </submittedName>
</protein>
<feature type="transmembrane region" description="Helical" evidence="1">
    <location>
        <begin position="113"/>
        <end position="136"/>
    </location>
</feature>
<gene>
    <name evidence="2" type="ORF">AVDCRST_MAG80-2621</name>
</gene>
<accession>A0A6J4QSQ0</accession>
<feature type="transmembrane region" description="Helical" evidence="1">
    <location>
        <begin position="87"/>
        <end position="107"/>
    </location>
</feature>
<sequence length="163" mass="16567">MNRITFSKGGDIRPAAVVLVGLVLSAIALALDTLIANAAPAAFGAPGEVSAFGPVKVLLASVPAVVGNTLGFYMSYRRYDPRALVKFLAPAAGFFVAFMVPPVWGLLAGGTFTAFAVASLLNIVPVAIAVPTLLGLRPGSQLGSAPAASLGNFQGLRAKTTVK</sequence>
<keyword evidence="1" id="KW-1133">Transmembrane helix</keyword>
<proteinExistence type="predicted"/>
<name>A0A6J4QSQ0_9ACTN</name>
<evidence type="ECO:0000256" key="1">
    <source>
        <dbReference type="SAM" id="Phobius"/>
    </source>
</evidence>